<protein>
    <submittedName>
        <fullName evidence="2">Uncharacterized protein</fullName>
    </submittedName>
</protein>
<sequence>MSNLRNRDLRARDVNKLATYKSEWLHWDTGCDNTNEWVIASVSDREHCQKLKNWLLSKNIEETAEVVAVTLVDAALSRYKWSEILENPNRVFQGVSFKLYEINFKWHLEYAEQEVARFGRYEYRKHIK</sequence>
<evidence type="ECO:0000313" key="1">
    <source>
        <dbReference type="EMBL" id="MDW6004426.1"/>
    </source>
</evidence>
<reference evidence="2 3" key="1">
    <citation type="submission" date="2017-05" db="EMBL/GenBank/DDBJ databases">
        <authorList>
            <person name="Song R."/>
            <person name="Chenine A.L."/>
            <person name="Ruprecht R.M."/>
        </authorList>
    </citation>
    <scope>NUCLEOTIDE SEQUENCE [LARGE SCALE GENOMIC DNA]</scope>
    <source>
        <strain evidence="2 3">CECT 7927</strain>
    </source>
</reference>
<gene>
    <name evidence="1" type="ORF">SBX37_16335</name>
    <name evidence="2" type="ORF">VIM7927_01961</name>
</gene>
<organism evidence="2 3">
    <name type="scientific">Vibrio mangrovi</name>
    <dbReference type="NCBI Taxonomy" id="474394"/>
    <lineage>
        <taxon>Bacteria</taxon>
        <taxon>Pseudomonadati</taxon>
        <taxon>Pseudomonadota</taxon>
        <taxon>Gammaproteobacteria</taxon>
        <taxon>Vibrionales</taxon>
        <taxon>Vibrionaceae</taxon>
        <taxon>Vibrio</taxon>
    </lineage>
</organism>
<keyword evidence="4" id="KW-1185">Reference proteome</keyword>
<evidence type="ECO:0000313" key="2">
    <source>
        <dbReference type="EMBL" id="SMS00692.1"/>
    </source>
</evidence>
<dbReference type="Proteomes" id="UP000196125">
    <property type="component" value="Unassembled WGS sequence"/>
</dbReference>
<accession>A0A1Y6IW15</accession>
<dbReference type="RefSeq" id="WP_087480710.1">
    <property type="nucleotide sequence ID" value="NZ_AP024883.1"/>
</dbReference>
<dbReference type="EMBL" id="FXXI01000002">
    <property type="protein sequence ID" value="SMS00692.1"/>
    <property type="molecule type" value="Genomic_DNA"/>
</dbReference>
<dbReference type="EMBL" id="JAWRCO010000001">
    <property type="protein sequence ID" value="MDW6004426.1"/>
    <property type="molecule type" value="Genomic_DNA"/>
</dbReference>
<name>A0A1Y6IW15_9VIBR</name>
<dbReference type="Proteomes" id="UP001283366">
    <property type="component" value="Unassembled WGS sequence"/>
</dbReference>
<evidence type="ECO:0000313" key="4">
    <source>
        <dbReference type="Proteomes" id="UP001283366"/>
    </source>
</evidence>
<reference evidence="1 4" key="2">
    <citation type="submission" date="2023-11" db="EMBL/GenBank/DDBJ databases">
        <title>Plant-associative lifestyle of Vibrio porteresiae and its evolutionary dynamics.</title>
        <authorList>
            <person name="Rameshkumar N."/>
            <person name="Kirti K."/>
        </authorList>
    </citation>
    <scope>NUCLEOTIDE SEQUENCE [LARGE SCALE GENOMIC DNA]</scope>
    <source>
        <strain evidence="1 4">MSSRF38</strain>
    </source>
</reference>
<evidence type="ECO:0000313" key="3">
    <source>
        <dbReference type="Proteomes" id="UP000196125"/>
    </source>
</evidence>
<dbReference type="AlphaFoldDB" id="A0A1Y6IW15"/>
<dbReference type="OrthoDB" id="6386742at2"/>
<proteinExistence type="predicted"/>